<name>A0ABR5ZRS2_9PROT</name>
<sequence>MTIPPDIENVALLGWHVYPMNNRTKAGCFKGAHRAASCDLDIIERWCRDYPGCNWRVVMGPSRLFALDVDRAGQTHRADGFAALGKLVEKHGPLPRRPMTRTGGSGGAVLFFRHNGEELRGASGCPAPGLDPHRNGQAIVIPPSRHPVTGGAYTWRKGCAPWEVAPPPIPDWLAHMLRPPPEPERDYRRNPFYVTNDRAFQVLMKAVHEVETAPSGGSNDTLNKQSYRIGRWCGAGVLDPSEARESLLVAARARGIPFREARDTIRSGLRGGMRNPHRERTA</sequence>
<proteinExistence type="predicted"/>
<protein>
    <submittedName>
        <fullName evidence="2">DNA recombinase</fullName>
    </submittedName>
</protein>
<dbReference type="Pfam" id="PF09250">
    <property type="entry name" value="Prim-Pol"/>
    <property type="match status" value="1"/>
</dbReference>
<dbReference type="Proteomes" id="UP000765338">
    <property type="component" value="Unassembled WGS sequence"/>
</dbReference>
<evidence type="ECO:0000259" key="1">
    <source>
        <dbReference type="SMART" id="SM00943"/>
    </source>
</evidence>
<keyword evidence="3" id="KW-1185">Reference proteome</keyword>
<dbReference type="SUPFAM" id="SSF56747">
    <property type="entry name" value="Prim-pol domain"/>
    <property type="match status" value="1"/>
</dbReference>
<dbReference type="InterPro" id="IPR015330">
    <property type="entry name" value="DNA_primase/pol_bifunc_N"/>
</dbReference>
<gene>
    <name evidence="2" type="ORF">CPA56_02815</name>
</gene>
<dbReference type="EMBL" id="PDLY01000001">
    <property type="protein sequence ID" value="MBA5726927.1"/>
    <property type="molecule type" value="Genomic_DNA"/>
</dbReference>
<organism evidence="2 3">
    <name type="scientific">Bombella mellum</name>
    <dbReference type="NCBI Taxonomy" id="2039288"/>
    <lineage>
        <taxon>Bacteria</taxon>
        <taxon>Pseudomonadati</taxon>
        <taxon>Pseudomonadota</taxon>
        <taxon>Alphaproteobacteria</taxon>
        <taxon>Acetobacterales</taxon>
        <taxon>Acetobacteraceae</taxon>
        <taxon>Bombella</taxon>
    </lineage>
</organism>
<evidence type="ECO:0000313" key="3">
    <source>
        <dbReference type="Proteomes" id="UP000765338"/>
    </source>
</evidence>
<comment type="caution">
    <text evidence="2">The sequence shown here is derived from an EMBL/GenBank/DDBJ whole genome shotgun (WGS) entry which is preliminary data.</text>
</comment>
<dbReference type="RefSeq" id="WP_182040495.1">
    <property type="nucleotide sequence ID" value="NZ_PDLY01000001.1"/>
</dbReference>
<feature type="domain" description="DNA primase/polymerase bifunctional N-terminal" evidence="1">
    <location>
        <begin position="7"/>
        <end position="173"/>
    </location>
</feature>
<reference evidence="2 3" key="1">
    <citation type="submission" date="2017-10" db="EMBL/GenBank/DDBJ databases">
        <authorList>
            <person name="Jakob F."/>
        </authorList>
    </citation>
    <scope>NUCLEOTIDE SEQUENCE [LARGE SCALE GENOMIC DNA]</scope>
    <source>
        <strain evidence="2 3">TMW 2.1889</strain>
    </source>
</reference>
<dbReference type="CDD" id="cd04859">
    <property type="entry name" value="Prim_Pol"/>
    <property type="match status" value="1"/>
</dbReference>
<accession>A0ABR5ZRS2</accession>
<dbReference type="SMART" id="SM00943">
    <property type="entry name" value="Prim-Pol"/>
    <property type="match status" value="1"/>
</dbReference>
<evidence type="ECO:0000313" key="2">
    <source>
        <dbReference type="EMBL" id="MBA5726927.1"/>
    </source>
</evidence>